<dbReference type="PANTHER" id="PTHR43616:SF5">
    <property type="entry name" value="GLYCEROL DEHYDROGENASE 1"/>
    <property type="match status" value="1"/>
</dbReference>
<dbReference type="Gene3D" id="1.20.1090.10">
    <property type="entry name" value="Dehydroquinate synthase-like - alpha domain"/>
    <property type="match status" value="1"/>
</dbReference>
<dbReference type="SUPFAM" id="SSF56796">
    <property type="entry name" value="Dehydroquinate synthase-like"/>
    <property type="match status" value="1"/>
</dbReference>
<evidence type="ECO:0000256" key="1">
    <source>
        <dbReference type="ARBA" id="ARBA00022490"/>
    </source>
</evidence>
<evidence type="ECO:0000256" key="3">
    <source>
        <dbReference type="ARBA" id="ARBA00022723"/>
    </source>
</evidence>
<evidence type="ECO:0000313" key="10">
    <source>
        <dbReference type="EMBL" id="BCK85441.1"/>
    </source>
</evidence>
<evidence type="ECO:0000256" key="7">
    <source>
        <dbReference type="ARBA" id="ARBA00023098"/>
    </source>
</evidence>
<evidence type="ECO:0000256" key="8">
    <source>
        <dbReference type="ARBA" id="ARBA00023209"/>
    </source>
</evidence>
<dbReference type="RefSeq" id="WP_213543552.1">
    <property type="nucleotide sequence ID" value="NZ_AP023420.1"/>
</dbReference>
<keyword evidence="11" id="KW-1185">Reference proteome</keyword>
<dbReference type="InterPro" id="IPR016205">
    <property type="entry name" value="Glycerol_DH"/>
</dbReference>
<dbReference type="InterPro" id="IPR032837">
    <property type="entry name" value="G1PDH"/>
</dbReference>
<organism evidence="10 11">
    <name type="scientific">Pusillibacter faecalis</name>
    <dbReference type="NCBI Taxonomy" id="2714358"/>
    <lineage>
        <taxon>Bacteria</taxon>
        <taxon>Bacillati</taxon>
        <taxon>Bacillota</taxon>
        <taxon>Clostridia</taxon>
        <taxon>Eubacteriales</taxon>
        <taxon>Oscillospiraceae</taxon>
        <taxon>Pusillibacter</taxon>
    </lineage>
</organism>
<keyword evidence="2" id="KW-0444">Lipid biosynthesis</keyword>
<dbReference type="CDD" id="cd08175">
    <property type="entry name" value="G1PDH"/>
    <property type="match status" value="1"/>
</dbReference>
<dbReference type="Proteomes" id="UP000679848">
    <property type="component" value="Chromosome"/>
</dbReference>
<dbReference type="GO" id="GO:0016614">
    <property type="term" value="F:oxidoreductase activity, acting on CH-OH group of donors"/>
    <property type="evidence" value="ECO:0007669"/>
    <property type="project" value="InterPro"/>
</dbReference>
<dbReference type="GO" id="GO:0046872">
    <property type="term" value="F:metal ion binding"/>
    <property type="evidence" value="ECO:0007669"/>
    <property type="project" value="UniProtKB-KW"/>
</dbReference>
<dbReference type="GO" id="GO:0008654">
    <property type="term" value="P:phospholipid biosynthetic process"/>
    <property type="evidence" value="ECO:0007669"/>
    <property type="project" value="UniProtKB-KW"/>
</dbReference>
<evidence type="ECO:0000256" key="6">
    <source>
        <dbReference type="ARBA" id="ARBA00023027"/>
    </source>
</evidence>
<accession>A0A810QJ26</accession>
<dbReference type="EMBL" id="AP023420">
    <property type="protein sequence ID" value="BCK85441.1"/>
    <property type="molecule type" value="Genomic_DNA"/>
</dbReference>
<evidence type="ECO:0000313" key="11">
    <source>
        <dbReference type="Proteomes" id="UP000679848"/>
    </source>
</evidence>
<dbReference type="KEGG" id="pfaa:MM59RIKEN_27600"/>
<dbReference type="Pfam" id="PF13685">
    <property type="entry name" value="Fe-ADH_2"/>
    <property type="match status" value="1"/>
</dbReference>
<keyword evidence="9" id="KW-1208">Phospholipid metabolism</keyword>
<dbReference type="PANTHER" id="PTHR43616">
    <property type="entry name" value="GLYCEROL DEHYDROGENASE"/>
    <property type="match status" value="1"/>
</dbReference>
<evidence type="ECO:0000256" key="9">
    <source>
        <dbReference type="ARBA" id="ARBA00023264"/>
    </source>
</evidence>
<sequence length="459" mass="50511">MEMPQKPQPLNTYLDQTFTCSCGKEHYAPLKVVRIGPSALNDLPRIAREQGFQSLYLVSDATTYQIAGKRCLELLEAAGAKAKLIQLTHTGFDEATLGELVIHMPADCDLVVAVGTGAINDMVRFFSFKMGRPFFTVATAAPMDGFASSIAALNVNHLKTTFEAQTPLAILGDTEILKGAPYRMIAAGLGDLLGKFTCICDWKLARLINHEHYCSRIVELVETCVRGVLQDAGKARERNPQVLGNIMEGLVLTGVAMSLYGNSRPASGCEHHMSHYWEMMFEQQHRRPVPHGIQVGVGTVLVLKLVEALRSTIVDFDAARASAMAYDQTAWEAHIRTAYGSATDGIIALEATARKNEPTARLRRIDTMEAHWDELNALLTELPSSQTVMDLLKSLDAPCLPIEIGVDADMLRSTYLYCKEVRARYTILQMIWDLGLLEPLADQVIASLSVIQKTQQTGS</sequence>
<keyword evidence="4" id="KW-0521">NADP</keyword>
<keyword evidence="3" id="KW-0479">Metal-binding</keyword>
<evidence type="ECO:0000256" key="2">
    <source>
        <dbReference type="ARBA" id="ARBA00022516"/>
    </source>
</evidence>
<reference evidence="10" key="1">
    <citation type="submission" date="2020-09" db="EMBL/GenBank/DDBJ databases">
        <title>New species isolated from human feces.</title>
        <authorList>
            <person name="Kitahara M."/>
            <person name="Shigeno Y."/>
            <person name="Shime M."/>
            <person name="Matsumoto Y."/>
            <person name="Nakamura S."/>
            <person name="Motooka D."/>
            <person name="Fukuoka S."/>
            <person name="Nishikawa H."/>
            <person name="Benno Y."/>
        </authorList>
    </citation>
    <scope>NUCLEOTIDE SEQUENCE</scope>
    <source>
        <strain evidence="10">MM59</strain>
    </source>
</reference>
<keyword evidence="8" id="KW-0594">Phospholipid biosynthesis</keyword>
<protein>
    <submittedName>
        <fullName evidence="10">3-dehydroquinate synthase</fullName>
    </submittedName>
</protein>
<dbReference type="Gene3D" id="3.40.50.1970">
    <property type="match status" value="1"/>
</dbReference>
<keyword evidence="6" id="KW-0520">NAD</keyword>
<keyword evidence="7" id="KW-0443">Lipid metabolism</keyword>
<evidence type="ECO:0000256" key="4">
    <source>
        <dbReference type="ARBA" id="ARBA00022857"/>
    </source>
</evidence>
<proteinExistence type="predicted"/>
<gene>
    <name evidence="10" type="ORF">MM59RIKEN_27600</name>
</gene>
<dbReference type="AlphaFoldDB" id="A0A810QJ26"/>
<evidence type="ECO:0000256" key="5">
    <source>
        <dbReference type="ARBA" id="ARBA00023002"/>
    </source>
</evidence>
<name>A0A810QJ26_9FIRM</name>
<keyword evidence="1" id="KW-0963">Cytoplasm</keyword>
<keyword evidence="5" id="KW-0560">Oxidoreductase</keyword>